<evidence type="ECO:0000313" key="4">
    <source>
        <dbReference type="Proteomes" id="UP000018189"/>
    </source>
</evidence>
<dbReference type="InterPro" id="IPR013785">
    <property type="entry name" value="Aldolase_TIM"/>
</dbReference>
<dbReference type="AlphaFoldDB" id="R7PUM5"/>
<dbReference type="Gene3D" id="3.20.20.70">
    <property type="entry name" value="Aldolase class I"/>
    <property type="match status" value="1"/>
</dbReference>
<dbReference type="PANTHER" id="PTHR48413">
    <property type="match status" value="1"/>
</dbReference>
<dbReference type="InterPro" id="IPR036112">
    <property type="entry name" value="ComA_synth_sf"/>
</dbReference>
<proteinExistence type="inferred from homology"/>
<organism evidence="3 4">
    <name type="scientific">Methanobrevibacter smithii CAG:186</name>
    <dbReference type="NCBI Taxonomy" id="1263088"/>
    <lineage>
        <taxon>Archaea</taxon>
        <taxon>Methanobacteriati</taxon>
        <taxon>Methanobacteriota</taxon>
        <taxon>Methanomada group</taxon>
        <taxon>Methanobacteria</taxon>
        <taxon>Methanobacteriales</taxon>
        <taxon>Methanobacteriaceae</taxon>
        <taxon>Methanobrevibacter</taxon>
    </lineage>
</organism>
<dbReference type="EMBL" id="CBKP010000026">
    <property type="protein sequence ID" value="CDF28849.1"/>
    <property type="molecule type" value="Genomic_DNA"/>
</dbReference>
<dbReference type="SUPFAM" id="SSF102110">
    <property type="entry name" value="(2r)-phospho-3-sulfolactate synthase ComA"/>
    <property type="match status" value="1"/>
</dbReference>
<dbReference type="Proteomes" id="UP000018189">
    <property type="component" value="Unassembled WGS sequence"/>
</dbReference>
<dbReference type="InterPro" id="IPR003830">
    <property type="entry name" value="ComA_synth"/>
</dbReference>
<protein>
    <recommendedName>
        <fullName evidence="2">Phosphosulfolactate synthase</fullName>
        <ecNumber evidence="2">4.4.1.19</ecNumber>
    </recommendedName>
</protein>
<dbReference type="Pfam" id="PF02679">
    <property type="entry name" value="ComA"/>
    <property type="match status" value="1"/>
</dbReference>
<evidence type="ECO:0000256" key="1">
    <source>
        <dbReference type="ARBA" id="ARBA00010424"/>
    </source>
</evidence>
<dbReference type="PANTHER" id="PTHR48413:SF1">
    <property type="entry name" value="PROTEIN HEAT-STRESS-ASSOCIATED 32"/>
    <property type="match status" value="1"/>
</dbReference>
<dbReference type="NCBIfam" id="TIGR03849">
    <property type="entry name" value="arch_ComA"/>
    <property type="match status" value="1"/>
</dbReference>
<dbReference type="GO" id="GO:0019295">
    <property type="term" value="P:coenzyme M biosynthetic process"/>
    <property type="evidence" value="ECO:0007669"/>
    <property type="project" value="InterPro"/>
</dbReference>
<dbReference type="EC" id="4.4.1.19" evidence="2"/>
<name>R7PUM5_METSM</name>
<comment type="caution">
    <text evidence="3">The sequence shown here is derived from an EMBL/GenBank/DDBJ whole genome shotgun (WGS) entry which is preliminary data.</text>
</comment>
<accession>R7PUM5</accession>
<dbReference type="InterPro" id="IPR022370">
    <property type="entry name" value="Arch_ComA"/>
</dbReference>
<sequence>MKSFNFLLKEREEKPRQKGITMVLDKGLGLETAESLMNISGDYVDYLKFGWGTSIVHEQDIIKDKVAMYKSHNITPYTGGTLFELAYMNDKLEEFFQEAHDLGFEAIEVSDGSTIISHDKKLECIESAKKDGFEVLSEVGKKDPGLDKELSLDERIEYMQNELEAGSSLIIVEAREGGKNIGIYDKAGNAKEDEIDYILDNFDGNKILWEAPNKDQQVFFILKLGNDVNLGNVSTDDITSLETLRRGLRGDTVGKI</sequence>
<comment type="similarity">
    <text evidence="1">Belongs to the phosphosulfolactate synthase family.</text>
</comment>
<evidence type="ECO:0000256" key="2">
    <source>
        <dbReference type="NCBIfam" id="TIGR03849"/>
    </source>
</evidence>
<evidence type="ECO:0000313" key="3">
    <source>
        <dbReference type="EMBL" id="CDF28849.1"/>
    </source>
</evidence>
<gene>
    <name evidence="3" type="ORF">BN522_00723</name>
</gene>
<reference evidence="3" key="1">
    <citation type="submission" date="2012-11" db="EMBL/GenBank/DDBJ databases">
        <title>Dependencies among metagenomic species, viruses, plasmids and units of genetic variation.</title>
        <authorList>
            <person name="Nielsen H.B."/>
            <person name="Almeida M."/>
            <person name="Juncker A.S."/>
            <person name="Rasmussen S."/>
            <person name="Li J."/>
            <person name="Sunagawa S."/>
            <person name="Plichta D."/>
            <person name="Gautier L."/>
            <person name="Le Chatelier E."/>
            <person name="Peletier E."/>
            <person name="Bonde I."/>
            <person name="Nielsen T."/>
            <person name="Manichanh C."/>
            <person name="Arumugam M."/>
            <person name="Batto J."/>
            <person name="Santos M.B.Q.D."/>
            <person name="Blom N."/>
            <person name="Borruel N."/>
            <person name="Burgdorf K.S."/>
            <person name="Boumezbeur F."/>
            <person name="Casellas F."/>
            <person name="Dore J."/>
            <person name="Guarner F."/>
            <person name="Hansen T."/>
            <person name="Hildebrand F."/>
            <person name="Kaas R.S."/>
            <person name="Kennedy S."/>
            <person name="Kristiansen K."/>
            <person name="Kultima J.R."/>
            <person name="Leonard P."/>
            <person name="Levenez F."/>
            <person name="Lund O."/>
            <person name="Moumen B."/>
            <person name="Le Paslier D."/>
            <person name="Pons N."/>
            <person name="Pedersen O."/>
            <person name="Prifti E."/>
            <person name="Qin J."/>
            <person name="Raes J."/>
            <person name="Tap J."/>
            <person name="Tims S."/>
            <person name="Ussery D.W."/>
            <person name="Yamada T."/>
            <person name="MetaHit consortium"/>
            <person name="Renault P."/>
            <person name="Sicheritz-Ponten T."/>
            <person name="Bork P."/>
            <person name="Wang J."/>
            <person name="Brunak S."/>
            <person name="Ehrlich S.D."/>
        </authorList>
    </citation>
    <scope>NUCLEOTIDE SEQUENCE [LARGE SCALE GENOMIC DNA]</scope>
</reference>
<dbReference type="GO" id="GO:0043817">
    <property type="term" value="F:phosphosulfolactate synthase activity"/>
    <property type="evidence" value="ECO:0007669"/>
    <property type="project" value="UniProtKB-UniRule"/>
</dbReference>